<keyword evidence="1" id="KW-0472">Membrane</keyword>
<feature type="transmembrane region" description="Helical" evidence="1">
    <location>
        <begin position="100"/>
        <end position="120"/>
    </location>
</feature>
<gene>
    <name evidence="4" type="ORF">SAMN05444391_1013</name>
</gene>
<feature type="transmembrane region" description="Helical" evidence="1">
    <location>
        <begin position="69"/>
        <end position="88"/>
    </location>
</feature>
<evidence type="ECO:0000256" key="1">
    <source>
        <dbReference type="SAM" id="Phobius"/>
    </source>
</evidence>
<dbReference type="STRING" id="381751.SAMN05444391_1013"/>
<protein>
    <submittedName>
        <fullName evidence="4">Diguanylate cyclase (GGDEF) domain-containing protein</fullName>
    </submittedName>
</protein>
<dbReference type="Pfam" id="PF00990">
    <property type="entry name" value="GGDEF"/>
    <property type="match status" value="1"/>
</dbReference>
<dbReference type="Proteomes" id="UP000189810">
    <property type="component" value="Chromosome I"/>
</dbReference>
<dbReference type="CDD" id="cd01949">
    <property type="entry name" value="GGDEF"/>
    <property type="match status" value="1"/>
</dbReference>
<evidence type="ECO:0000259" key="3">
    <source>
        <dbReference type="PROSITE" id="PS50887"/>
    </source>
</evidence>
<dbReference type="SUPFAM" id="SSF55073">
    <property type="entry name" value="Nucleotide cyclase"/>
    <property type="match status" value="1"/>
</dbReference>
<dbReference type="InterPro" id="IPR001633">
    <property type="entry name" value="EAL_dom"/>
</dbReference>
<dbReference type="EMBL" id="LT670846">
    <property type="protein sequence ID" value="SHK43450.1"/>
    <property type="molecule type" value="Genomic_DNA"/>
</dbReference>
<dbReference type="RefSeq" id="WP_079654129.1">
    <property type="nucleotide sequence ID" value="NZ_LT670846.1"/>
</dbReference>
<dbReference type="InterPro" id="IPR029787">
    <property type="entry name" value="Nucleotide_cyclase"/>
</dbReference>
<feature type="transmembrane region" description="Helical" evidence="1">
    <location>
        <begin position="197"/>
        <end position="215"/>
    </location>
</feature>
<feature type="domain" description="GGDEF" evidence="3">
    <location>
        <begin position="577"/>
        <end position="710"/>
    </location>
</feature>
<dbReference type="SUPFAM" id="SSF141868">
    <property type="entry name" value="EAL domain-like"/>
    <property type="match status" value="1"/>
</dbReference>
<dbReference type="Gene3D" id="3.20.20.450">
    <property type="entry name" value="EAL domain"/>
    <property type="match status" value="1"/>
</dbReference>
<evidence type="ECO:0000259" key="2">
    <source>
        <dbReference type="PROSITE" id="PS50883"/>
    </source>
</evidence>
<evidence type="ECO:0000313" key="4">
    <source>
        <dbReference type="EMBL" id="SHK43450.1"/>
    </source>
</evidence>
<dbReference type="Gene3D" id="3.30.70.270">
    <property type="match status" value="1"/>
</dbReference>
<dbReference type="PROSITE" id="PS50883">
    <property type="entry name" value="EAL"/>
    <property type="match status" value="1"/>
</dbReference>
<organism evidence="4 5">
    <name type="scientific">Thermocrinis minervae</name>
    <dbReference type="NCBI Taxonomy" id="381751"/>
    <lineage>
        <taxon>Bacteria</taxon>
        <taxon>Pseudomonadati</taxon>
        <taxon>Aquificota</taxon>
        <taxon>Aquificia</taxon>
        <taxon>Aquificales</taxon>
        <taxon>Aquificaceae</taxon>
        <taxon>Thermocrinis</taxon>
    </lineage>
</organism>
<dbReference type="CDD" id="cd01948">
    <property type="entry name" value="EAL"/>
    <property type="match status" value="1"/>
</dbReference>
<dbReference type="GO" id="GO:0071111">
    <property type="term" value="F:cyclic-guanylate-specific phosphodiesterase activity"/>
    <property type="evidence" value="ECO:0007669"/>
    <property type="project" value="InterPro"/>
</dbReference>
<feature type="transmembrane region" description="Helical" evidence="1">
    <location>
        <begin position="36"/>
        <end position="57"/>
    </location>
</feature>
<dbReference type="Pfam" id="PF00563">
    <property type="entry name" value="EAL"/>
    <property type="match status" value="1"/>
</dbReference>
<keyword evidence="1" id="KW-0812">Transmembrane</keyword>
<keyword evidence="5" id="KW-1185">Reference proteome</keyword>
<dbReference type="OrthoDB" id="7057390at2"/>
<name>A0A1M6SFI4_9AQUI</name>
<dbReference type="InterPro" id="IPR035919">
    <property type="entry name" value="EAL_sf"/>
</dbReference>
<keyword evidence="1" id="KW-1133">Transmembrane helix</keyword>
<dbReference type="InterPro" id="IPR000160">
    <property type="entry name" value="GGDEF_dom"/>
</dbReference>
<feature type="transmembrane region" description="Helical" evidence="1">
    <location>
        <begin position="169"/>
        <end position="185"/>
    </location>
</feature>
<sequence length="956" mass="110981">MKKVITLLSLPIAIFLISLALHDHLLMESTHFAHVMVSVKITGLFLAFYLTFLLIILKPFVGSQLYTFGLLNTSSLFPELIYILYSVFSPDFITPSARDKMVYLYILNRIFFLLAIYLVSFKERIRAFLLTVLTSLLSILFSFWIVLYYEHLPELHLHTADLLSLRNTIELFLFFAFLLIAYYIHRKKSFGEEKSPYISYGLYLHAMYSPFVIFYTEFYDGLIVVATTMAYIGKFLIKWGVFKVGLLDIAVRIFKDAWNIANYFRNAKPVRIDNIFYIPLGEYLNNHYFIEDITVYSTKHKEPIAYIFGNLTHPFPEINLDIVINTLKAYSQKEMILQHMCFYMEGNYIMVIRLKRSVSDPISKLHLMNVQNLLLNFLLVYIRSEELLEQKSRELERLYLLLEASEYVLEAQNNIDTFSKQVIDRIDYILKADGSIFFMWNKNTDLVEKLVFSDIFLKNFSDYNYRNLVEYVLKAKDNFGKLKECIYSKFEYENYVVCLITCKKEGDFNEGEFLFLKSVGNQLFHVVKLMKVIEDLKREKEKVIFLTEYDSLTLTLNRSSILKRLKSLLLHYNKNGNLVSLILAELYNLDSINSMYGYMAGNMLIKHVANLLKKHLEHRSLLGRYSGDEFLIILPNTTKEEAFYIAEKLKSLIEESPIFIQNSVIRAAIKQVVATLPEDGTDVDDVLSTMEWIIKNSKEFAKGTVVKIQDKDQEEYKKAKAFERAIFESIHNLEVYPYLQEIVSVKDGTLLGYEVLMRLKVGDKLLPASEFIAFAEKHGYLGKLDLELVRKTIQSIKGDVLLFFNLSPLDINREHVNALITLVNGKRVVFELTEREAVLNMVELIELIKRMKEKGIMFAIDDLGSGFSSFLYLKHIPCDFIKIDGEFVKSILNSDVDRLFVESVVKIAKAIGVKTIAEFVENEEILKVLREIGVDYAQGYYIGKPAPIEEKIKYSE</sequence>
<dbReference type="NCBIfam" id="TIGR00254">
    <property type="entry name" value="GGDEF"/>
    <property type="match status" value="1"/>
</dbReference>
<proteinExistence type="predicted"/>
<evidence type="ECO:0000313" key="5">
    <source>
        <dbReference type="Proteomes" id="UP000189810"/>
    </source>
</evidence>
<dbReference type="PANTHER" id="PTHR33121:SF71">
    <property type="entry name" value="OXYGEN SENSOR PROTEIN DOSP"/>
    <property type="match status" value="1"/>
</dbReference>
<accession>A0A1M6SFI4</accession>
<feature type="domain" description="EAL" evidence="2">
    <location>
        <begin position="719"/>
        <end position="956"/>
    </location>
</feature>
<feature type="transmembrane region" description="Helical" evidence="1">
    <location>
        <begin position="127"/>
        <end position="149"/>
    </location>
</feature>
<dbReference type="PROSITE" id="PS50887">
    <property type="entry name" value="GGDEF"/>
    <property type="match status" value="1"/>
</dbReference>
<dbReference type="InterPro" id="IPR050706">
    <property type="entry name" value="Cyclic-di-GMP_PDE-like"/>
</dbReference>
<dbReference type="SMART" id="SM00052">
    <property type="entry name" value="EAL"/>
    <property type="match status" value="1"/>
</dbReference>
<dbReference type="PANTHER" id="PTHR33121">
    <property type="entry name" value="CYCLIC DI-GMP PHOSPHODIESTERASE PDEF"/>
    <property type="match status" value="1"/>
</dbReference>
<dbReference type="AlphaFoldDB" id="A0A1M6SFI4"/>
<dbReference type="SMART" id="SM00267">
    <property type="entry name" value="GGDEF"/>
    <property type="match status" value="1"/>
</dbReference>
<reference evidence="4 5" key="1">
    <citation type="submission" date="2016-11" db="EMBL/GenBank/DDBJ databases">
        <authorList>
            <person name="Jaros S."/>
            <person name="Januszkiewicz K."/>
            <person name="Wedrychowicz H."/>
        </authorList>
    </citation>
    <scope>NUCLEOTIDE SEQUENCE [LARGE SCALE GENOMIC DNA]</scope>
    <source>
        <strain evidence="4 5">DSM 19557</strain>
    </source>
</reference>
<dbReference type="InterPro" id="IPR043128">
    <property type="entry name" value="Rev_trsase/Diguanyl_cyclase"/>
</dbReference>